<protein>
    <submittedName>
        <fullName evidence="3">Uncharacterized protein</fullName>
    </submittedName>
</protein>
<gene>
    <name evidence="3" type="ORF">B0T22DRAFT_438683</name>
</gene>
<reference evidence="3" key="1">
    <citation type="journal article" date="2023" name="Mol. Phylogenet. Evol.">
        <title>Genome-scale phylogeny and comparative genomics of the fungal order Sordariales.</title>
        <authorList>
            <person name="Hensen N."/>
            <person name="Bonometti L."/>
            <person name="Westerberg I."/>
            <person name="Brannstrom I.O."/>
            <person name="Guillou S."/>
            <person name="Cros-Aarteil S."/>
            <person name="Calhoun S."/>
            <person name="Haridas S."/>
            <person name="Kuo A."/>
            <person name="Mondo S."/>
            <person name="Pangilinan J."/>
            <person name="Riley R."/>
            <person name="LaButti K."/>
            <person name="Andreopoulos B."/>
            <person name="Lipzen A."/>
            <person name="Chen C."/>
            <person name="Yan M."/>
            <person name="Daum C."/>
            <person name="Ng V."/>
            <person name="Clum A."/>
            <person name="Steindorff A."/>
            <person name="Ohm R.A."/>
            <person name="Martin F."/>
            <person name="Silar P."/>
            <person name="Natvig D.O."/>
            <person name="Lalanne C."/>
            <person name="Gautier V."/>
            <person name="Ament-Velasquez S.L."/>
            <person name="Kruys A."/>
            <person name="Hutchinson M.I."/>
            <person name="Powell A.J."/>
            <person name="Barry K."/>
            <person name="Miller A.N."/>
            <person name="Grigoriev I.V."/>
            <person name="Debuchy R."/>
            <person name="Gladieux P."/>
            <person name="Hiltunen Thoren M."/>
            <person name="Johannesson H."/>
        </authorList>
    </citation>
    <scope>NUCLEOTIDE SEQUENCE</scope>
    <source>
        <strain evidence="3">CBS 314.62</strain>
    </source>
</reference>
<feature type="compositionally biased region" description="Polar residues" evidence="1">
    <location>
        <begin position="1"/>
        <end position="11"/>
    </location>
</feature>
<keyword evidence="2" id="KW-0472">Membrane</keyword>
<feature type="compositionally biased region" description="Basic residues" evidence="1">
    <location>
        <begin position="47"/>
        <end position="56"/>
    </location>
</feature>
<organism evidence="3 4">
    <name type="scientific">Podospora appendiculata</name>
    <dbReference type="NCBI Taxonomy" id="314037"/>
    <lineage>
        <taxon>Eukaryota</taxon>
        <taxon>Fungi</taxon>
        <taxon>Dikarya</taxon>
        <taxon>Ascomycota</taxon>
        <taxon>Pezizomycotina</taxon>
        <taxon>Sordariomycetes</taxon>
        <taxon>Sordariomycetidae</taxon>
        <taxon>Sordariales</taxon>
        <taxon>Podosporaceae</taxon>
        <taxon>Podospora</taxon>
    </lineage>
</organism>
<reference evidence="3" key="2">
    <citation type="submission" date="2023-06" db="EMBL/GenBank/DDBJ databases">
        <authorList>
            <consortium name="Lawrence Berkeley National Laboratory"/>
            <person name="Haridas S."/>
            <person name="Hensen N."/>
            <person name="Bonometti L."/>
            <person name="Westerberg I."/>
            <person name="Brannstrom I.O."/>
            <person name="Guillou S."/>
            <person name="Cros-Aarteil S."/>
            <person name="Calhoun S."/>
            <person name="Kuo A."/>
            <person name="Mondo S."/>
            <person name="Pangilinan J."/>
            <person name="Riley R."/>
            <person name="Labutti K."/>
            <person name="Andreopoulos B."/>
            <person name="Lipzen A."/>
            <person name="Chen C."/>
            <person name="Yanf M."/>
            <person name="Daum C."/>
            <person name="Ng V."/>
            <person name="Clum A."/>
            <person name="Steindorff A."/>
            <person name="Ohm R."/>
            <person name="Martin F."/>
            <person name="Silar P."/>
            <person name="Natvig D."/>
            <person name="Lalanne C."/>
            <person name="Gautier V."/>
            <person name="Ament-Velasquez S.L."/>
            <person name="Kruys A."/>
            <person name="Hutchinson M.I."/>
            <person name="Powell A.J."/>
            <person name="Barry K."/>
            <person name="Miller A.N."/>
            <person name="Grigoriev I.V."/>
            <person name="Debuchy R."/>
            <person name="Gladieux P."/>
            <person name="Thoren M.H."/>
            <person name="Johannesson H."/>
        </authorList>
    </citation>
    <scope>NUCLEOTIDE SEQUENCE</scope>
    <source>
        <strain evidence="3">CBS 314.62</strain>
    </source>
</reference>
<comment type="caution">
    <text evidence="3">The sequence shown here is derived from an EMBL/GenBank/DDBJ whole genome shotgun (WGS) entry which is preliminary data.</text>
</comment>
<accession>A0AAE0XLJ5</accession>
<evidence type="ECO:0000313" key="4">
    <source>
        <dbReference type="Proteomes" id="UP001270362"/>
    </source>
</evidence>
<sequence length="332" mass="37235">MAKNPSSSATARAQRVPPATRIRTRLTRSNYETDLKEKHDNQGPAPKSRKARARRRQSADKHDDDPPDLSTKVLNLILDAAVVLAAVLSALTIIGFIIAAIAYARADNRPSIAAVRDLQEGMRWSRETLNRIRDQGKKDKRILEDYVSNIASDVASRAPVYRDNVVRTAAHGMYYILWPDVRNLSGEGKEYDSDESHRRVLAHVRDICLVYEYLLTLKGTDKVPTFYKYLGLSYEKLAGNPRALENGVWRALKPTKTLEETLKDNKSGVLTSDQVDIMVGNILLGEESRKVYDDFMKAIGSGPTQVRDPHRFSLLKKWCGHGYLGPFSGRAA</sequence>
<feature type="region of interest" description="Disordered" evidence="1">
    <location>
        <begin position="1"/>
        <end position="68"/>
    </location>
</feature>
<feature type="transmembrane region" description="Helical" evidence="2">
    <location>
        <begin position="76"/>
        <end position="103"/>
    </location>
</feature>
<dbReference type="Proteomes" id="UP001270362">
    <property type="component" value="Unassembled WGS sequence"/>
</dbReference>
<feature type="compositionally biased region" description="Basic and acidic residues" evidence="1">
    <location>
        <begin position="31"/>
        <end position="41"/>
    </location>
</feature>
<keyword evidence="2" id="KW-0812">Transmembrane</keyword>
<keyword evidence="4" id="KW-1185">Reference proteome</keyword>
<evidence type="ECO:0000256" key="2">
    <source>
        <dbReference type="SAM" id="Phobius"/>
    </source>
</evidence>
<name>A0AAE0XLJ5_9PEZI</name>
<dbReference type="EMBL" id="JAULSO010000001">
    <property type="protein sequence ID" value="KAK3695729.1"/>
    <property type="molecule type" value="Genomic_DNA"/>
</dbReference>
<proteinExistence type="predicted"/>
<evidence type="ECO:0000256" key="1">
    <source>
        <dbReference type="SAM" id="MobiDB-lite"/>
    </source>
</evidence>
<evidence type="ECO:0000313" key="3">
    <source>
        <dbReference type="EMBL" id="KAK3695729.1"/>
    </source>
</evidence>
<keyword evidence="2" id="KW-1133">Transmembrane helix</keyword>
<dbReference type="AlphaFoldDB" id="A0AAE0XLJ5"/>